<dbReference type="GO" id="GO:1901135">
    <property type="term" value="P:carbohydrate derivative metabolic process"/>
    <property type="evidence" value="ECO:0007669"/>
    <property type="project" value="InterPro"/>
</dbReference>
<dbReference type="InterPro" id="IPR035472">
    <property type="entry name" value="RpiR-like_SIS"/>
</dbReference>
<feature type="domain" description="HTH rpiR-type" evidence="4">
    <location>
        <begin position="1"/>
        <end position="73"/>
    </location>
</feature>
<keyword evidence="1" id="KW-0805">Transcription regulation</keyword>
<dbReference type="STRING" id="284581.AMD01_02825"/>
<dbReference type="PANTHER" id="PTHR30514:SF1">
    <property type="entry name" value="HTH-TYPE TRANSCRIPTIONAL REGULATOR HEXR-RELATED"/>
    <property type="match status" value="1"/>
</dbReference>
<keyword evidence="3" id="KW-0804">Transcription</keyword>
<dbReference type="InterPro" id="IPR009057">
    <property type="entry name" value="Homeodomain-like_sf"/>
</dbReference>
<dbReference type="AlphaFoldDB" id="A0A0M0LIZ8"/>
<organism evidence="6 7">
    <name type="scientific">Priestia koreensis</name>
    <dbReference type="NCBI Taxonomy" id="284581"/>
    <lineage>
        <taxon>Bacteria</taxon>
        <taxon>Bacillati</taxon>
        <taxon>Bacillota</taxon>
        <taxon>Bacilli</taxon>
        <taxon>Bacillales</taxon>
        <taxon>Bacillaceae</taxon>
        <taxon>Priestia</taxon>
    </lineage>
</organism>
<keyword evidence="7" id="KW-1185">Reference proteome</keyword>
<evidence type="ECO:0000256" key="2">
    <source>
        <dbReference type="ARBA" id="ARBA00023125"/>
    </source>
</evidence>
<dbReference type="Gene3D" id="1.10.10.10">
    <property type="entry name" value="Winged helix-like DNA-binding domain superfamily/Winged helix DNA-binding domain"/>
    <property type="match status" value="1"/>
</dbReference>
<dbReference type="GO" id="GO:0097367">
    <property type="term" value="F:carbohydrate derivative binding"/>
    <property type="evidence" value="ECO:0007669"/>
    <property type="project" value="InterPro"/>
</dbReference>
<dbReference type="PANTHER" id="PTHR30514">
    <property type="entry name" value="GLUCOKINASE"/>
    <property type="match status" value="1"/>
</dbReference>
<dbReference type="RefSeq" id="WP_053399863.1">
    <property type="nucleotide sequence ID" value="NZ_JAMAUM010000003.1"/>
</dbReference>
<evidence type="ECO:0000256" key="1">
    <source>
        <dbReference type="ARBA" id="ARBA00023015"/>
    </source>
</evidence>
<dbReference type="InterPro" id="IPR047640">
    <property type="entry name" value="RpiR-like"/>
</dbReference>
<protein>
    <submittedName>
        <fullName evidence="6">RpiR family transcriptional regulator</fullName>
    </submittedName>
</protein>
<sequence length="249" mass="28679">MFPTHIISTFNELEHALYKYVLAHAEQVVYMRIRDLATESHVSTSTILRFCRKLNCDGFTEFKVKLKMYLSEQHDRSKPLKEMNYFLSEFMDRTLNGDFHTHMEKAAMTLHKKDNLLFVGIGSSGILAQYGARYFSSLGRFALYINDPYFPIQSHHLHNSITVALSVSGETSHTIEQARRLKEQGNQLISITNNANCTLAQMSDVNIPYYVTEEHTSIANMPINITTQLPVMYILETLARNVYKLDEQK</sequence>
<dbReference type="Proteomes" id="UP000037558">
    <property type="component" value="Unassembled WGS sequence"/>
</dbReference>
<dbReference type="CDD" id="cd05013">
    <property type="entry name" value="SIS_RpiR"/>
    <property type="match status" value="1"/>
</dbReference>
<comment type="caution">
    <text evidence="6">The sequence shown here is derived from an EMBL/GenBank/DDBJ whole genome shotgun (WGS) entry which is preliminary data.</text>
</comment>
<evidence type="ECO:0000259" key="5">
    <source>
        <dbReference type="PROSITE" id="PS51464"/>
    </source>
</evidence>
<dbReference type="Pfam" id="PF01418">
    <property type="entry name" value="HTH_6"/>
    <property type="match status" value="1"/>
</dbReference>
<dbReference type="PROSITE" id="PS51464">
    <property type="entry name" value="SIS"/>
    <property type="match status" value="1"/>
</dbReference>
<dbReference type="PATRIC" id="fig|284581.3.peg.843"/>
<dbReference type="InterPro" id="IPR000281">
    <property type="entry name" value="HTH_RpiR"/>
</dbReference>
<dbReference type="EMBL" id="LILC01000002">
    <property type="protein sequence ID" value="KOO50693.1"/>
    <property type="molecule type" value="Genomic_DNA"/>
</dbReference>
<dbReference type="PROSITE" id="PS51071">
    <property type="entry name" value="HTH_RPIR"/>
    <property type="match status" value="1"/>
</dbReference>
<evidence type="ECO:0000313" key="7">
    <source>
        <dbReference type="Proteomes" id="UP000037558"/>
    </source>
</evidence>
<accession>A0A0M0LIZ8</accession>
<feature type="domain" description="SIS" evidence="5">
    <location>
        <begin position="106"/>
        <end position="245"/>
    </location>
</feature>
<dbReference type="SUPFAM" id="SSF46689">
    <property type="entry name" value="Homeodomain-like"/>
    <property type="match status" value="1"/>
</dbReference>
<gene>
    <name evidence="6" type="ORF">AMD01_02825</name>
</gene>
<dbReference type="SUPFAM" id="SSF53697">
    <property type="entry name" value="SIS domain"/>
    <property type="match status" value="1"/>
</dbReference>
<name>A0A0M0LIZ8_9BACI</name>
<keyword evidence="2" id="KW-0238">DNA-binding</keyword>
<proteinExistence type="predicted"/>
<dbReference type="InterPro" id="IPR001347">
    <property type="entry name" value="SIS_dom"/>
</dbReference>
<evidence type="ECO:0000313" key="6">
    <source>
        <dbReference type="EMBL" id="KOO50693.1"/>
    </source>
</evidence>
<dbReference type="Pfam" id="PF01380">
    <property type="entry name" value="SIS"/>
    <property type="match status" value="1"/>
</dbReference>
<dbReference type="GO" id="GO:0003700">
    <property type="term" value="F:DNA-binding transcription factor activity"/>
    <property type="evidence" value="ECO:0007669"/>
    <property type="project" value="InterPro"/>
</dbReference>
<dbReference type="InterPro" id="IPR046348">
    <property type="entry name" value="SIS_dom_sf"/>
</dbReference>
<evidence type="ECO:0000256" key="3">
    <source>
        <dbReference type="ARBA" id="ARBA00023163"/>
    </source>
</evidence>
<reference evidence="7" key="1">
    <citation type="submission" date="2015-08" db="EMBL/GenBank/DDBJ databases">
        <title>Fjat-14210 dsm16467.</title>
        <authorList>
            <person name="Liu B."/>
            <person name="Wang J."/>
            <person name="Zhu Y."/>
            <person name="Liu G."/>
            <person name="Chen Q."/>
            <person name="Chen Z."/>
            <person name="Lan J."/>
            <person name="Che J."/>
            <person name="Ge C."/>
            <person name="Shi H."/>
            <person name="Pan Z."/>
            <person name="Liu X."/>
        </authorList>
    </citation>
    <scope>NUCLEOTIDE SEQUENCE [LARGE SCALE GENOMIC DNA]</scope>
    <source>
        <strain evidence="7">DSM 16467</strain>
    </source>
</reference>
<dbReference type="OrthoDB" id="1648815at2"/>
<dbReference type="Gene3D" id="3.40.50.10490">
    <property type="entry name" value="Glucose-6-phosphate isomerase like protein, domain 1"/>
    <property type="match status" value="1"/>
</dbReference>
<dbReference type="InterPro" id="IPR036388">
    <property type="entry name" value="WH-like_DNA-bd_sf"/>
</dbReference>
<dbReference type="GO" id="GO:0003677">
    <property type="term" value="F:DNA binding"/>
    <property type="evidence" value="ECO:0007669"/>
    <property type="project" value="UniProtKB-KW"/>
</dbReference>
<evidence type="ECO:0000259" key="4">
    <source>
        <dbReference type="PROSITE" id="PS51071"/>
    </source>
</evidence>